<accession>A0A0N4Y5R3</accession>
<evidence type="ECO:0000313" key="2">
    <source>
        <dbReference type="EMBL" id="VDL74952.1"/>
    </source>
</evidence>
<name>A0A0N4Y5R3_NIPBR</name>
<protein>
    <submittedName>
        <fullName evidence="4">ARI1B</fullName>
    </submittedName>
</protein>
<sequence length="70" mass="7864">MWQDESDDSSSHGTEEGMKQDDEIEAAQSDSHQDQETREASSEAEPDSDYENPEGWSTVAQLQFIIISID</sequence>
<feature type="compositionally biased region" description="Acidic residues" evidence="1">
    <location>
        <begin position="42"/>
        <end position="52"/>
    </location>
</feature>
<feature type="region of interest" description="Disordered" evidence="1">
    <location>
        <begin position="1"/>
        <end position="58"/>
    </location>
</feature>
<dbReference type="AlphaFoldDB" id="A0A0N4Y5R3"/>
<gene>
    <name evidence="2" type="ORF">NBR_LOCUS11363</name>
</gene>
<reference evidence="4" key="1">
    <citation type="submission" date="2017-02" db="UniProtKB">
        <authorList>
            <consortium name="WormBaseParasite"/>
        </authorList>
    </citation>
    <scope>IDENTIFICATION</scope>
</reference>
<organism evidence="4">
    <name type="scientific">Nippostrongylus brasiliensis</name>
    <name type="common">Rat hookworm</name>
    <dbReference type="NCBI Taxonomy" id="27835"/>
    <lineage>
        <taxon>Eukaryota</taxon>
        <taxon>Metazoa</taxon>
        <taxon>Ecdysozoa</taxon>
        <taxon>Nematoda</taxon>
        <taxon>Chromadorea</taxon>
        <taxon>Rhabditida</taxon>
        <taxon>Rhabditina</taxon>
        <taxon>Rhabditomorpha</taxon>
        <taxon>Strongyloidea</taxon>
        <taxon>Heligmosomidae</taxon>
        <taxon>Nippostrongylus</taxon>
    </lineage>
</organism>
<reference evidence="2 3" key="2">
    <citation type="submission" date="2018-11" db="EMBL/GenBank/DDBJ databases">
        <authorList>
            <consortium name="Pathogen Informatics"/>
        </authorList>
    </citation>
    <scope>NUCLEOTIDE SEQUENCE [LARGE SCALE GENOMIC DNA]</scope>
</reference>
<keyword evidence="3" id="KW-1185">Reference proteome</keyword>
<proteinExistence type="predicted"/>
<feature type="compositionally biased region" description="Basic and acidic residues" evidence="1">
    <location>
        <begin position="9"/>
        <end position="21"/>
    </location>
</feature>
<dbReference type="Proteomes" id="UP000271162">
    <property type="component" value="Unassembled WGS sequence"/>
</dbReference>
<evidence type="ECO:0000256" key="1">
    <source>
        <dbReference type="SAM" id="MobiDB-lite"/>
    </source>
</evidence>
<feature type="compositionally biased region" description="Basic and acidic residues" evidence="1">
    <location>
        <begin position="31"/>
        <end position="41"/>
    </location>
</feature>
<dbReference type="WBParaSite" id="NBR_0001136201-mRNA-1">
    <property type="protein sequence ID" value="NBR_0001136201-mRNA-1"/>
    <property type="gene ID" value="NBR_0001136201"/>
</dbReference>
<evidence type="ECO:0000313" key="4">
    <source>
        <dbReference type="WBParaSite" id="NBR_0001136201-mRNA-1"/>
    </source>
</evidence>
<dbReference type="EMBL" id="UYSL01020510">
    <property type="protein sequence ID" value="VDL74952.1"/>
    <property type="molecule type" value="Genomic_DNA"/>
</dbReference>
<evidence type="ECO:0000313" key="3">
    <source>
        <dbReference type="Proteomes" id="UP000271162"/>
    </source>
</evidence>